<evidence type="ECO:0000313" key="2">
    <source>
        <dbReference type="Proteomes" id="UP000199677"/>
    </source>
</evidence>
<proteinExistence type="predicted"/>
<protein>
    <recommendedName>
        <fullName evidence="3">Tryptophan synthase subunit beta like protein</fullName>
    </recommendedName>
</protein>
<organism evidence="1 2">
    <name type="scientific">Vreelandella arcis</name>
    <dbReference type="NCBI Taxonomy" id="416873"/>
    <lineage>
        <taxon>Bacteria</taxon>
        <taxon>Pseudomonadati</taxon>
        <taxon>Pseudomonadota</taxon>
        <taxon>Gammaproteobacteria</taxon>
        <taxon>Oceanospirillales</taxon>
        <taxon>Halomonadaceae</taxon>
        <taxon>Vreelandella</taxon>
    </lineage>
</organism>
<reference evidence="2" key="1">
    <citation type="submission" date="2016-10" db="EMBL/GenBank/DDBJ databases">
        <authorList>
            <person name="Varghese N."/>
            <person name="Submissions S."/>
        </authorList>
    </citation>
    <scope>NUCLEOTIDE SEQUENCE [LARGE SCALE GENOMIC DNA]</scope>
    <source>
        <strain evidence="2">CGMCC 1.6494</strain>
    </source>
</reference>
<dbReference type="Proteomes" id="UP000199677">
    <property type="component" value="Unassembled WGS sequence"/>
</dbReference>
<accession>A0A1H0JQY2</accession>
<gene>
    <name evidence="1" type="ORF">SAMN04487951_1312</name>
</gene>
<evidence type="ECO:0008006" key="3">
    <source>
        <dbReference type="Google" id="ProtNLM"/>
    </source>
</evidence>
<dbReference type="AlphaFoldDB" id="A0A1H0JQY2"/>
<dbReference type="RefSeq" id="WP_089708511.1">
    <property type="nucleotide sequence ID" value="NZ_FNII01000031.1"/>
</dbReference>
<dbReference type="OrthoDB" id="8527830at2"/>
<name>A0A1H0JQY2_9GAMM</name>
<evidence type="ECO:0000313" key="1">
    <source>
        <dbReference type="EMBL" id="SDO45821.1"/>
    </source>
</evidence>
<sequence length="108" mass="12438">MYVNRDSQGEISQVSRTVTEHCKEYVSPESAELQRFINAETHEAALLRQSDMEFVRVLEDVINLLMDKGIIRFTDLPEKAQTKLLDRQSLRKRVNEVGLISDDDSDVI</sequence>
<dbReference type="EMBL" id="FNII01000031">
    <property type="protein sequence ID" value="SDO45821.1"/>
    <property type="molecule type" value="Genomic_DNA"/>
</dbReference>
<keyword evidence="2" id="KW-1185">Reference proteome</keyword>
<dbReference type="STRING" id="416873.SAMN04487951_1312"/>